<feature type="region of interest" description="Disordered" evidence="1">
    <location>
        <begin position="1"/>
        <end position="60"/>
    </location>
</feature>
<keyword evidence="3" id="KW-1185">Reference proteome</keyword>
<gene>
    <name evidence="2" type="ORF">SEPCBS119000_006632</name>
</gene>
<protein>
    <submittedName>
        <fullName evidence="2">Uncharacterized protein</fullName>
    </submittedName>
</protein>
<evidence type="ECO:0000313" key="2">
    <source>
        <dbReference type="EMBL" id="CAK7275318.1"/>
    </source>
</evidence>
<accession>A0ABP0E403</accession>
<organism evidence="2 3">
    <name type="scientific">Sporothrix epigloea</name>
    <dbReference type="NCBI Taxonomy" id="1892477"/>
    <lineage>
        <taxon>Eukaryota</taxon>
        <taxon>Fungi</taxon>
        <taxon>Dikarya</taxon>
        <taxon>Ascomycota</taxon>
        <taxon>Pezizomycotina</taxon>
        <taxon>Sordariomycetes</taxon>
        <taxon>Sordariomycetidae</taxon>
        <taxon>Ophiostomatales</taxon>
        <taxon>Ophiostomataceae</taxon>
        <taxon>Sporothrix</taxon>
    </lineage>
</organism>
<feature type="compositionally biased region" description="Low complexity" evidence="1">
    <location>
        <begin position="23"/>
        <end position="40"/>
    </location>
</feature>
<comment type="caution">
    <text evidence="2">The sequence shown here is derived from an EMBL/GenBank/DDBJ whole genome shotgun (WGS) entry which is preliminary data.</text>
</comment>
<feature type="compositionally biased region" description="Basic residues" evidence="1">
    <location>
        <begin position="42"/>
        <end position="54"/>
    </location>
</feature>
<feature type="compositionally biased region" description="Basic and acidic residues" evidence="1">
    <location>
        <begin position="512"/>
        <end position="526"/>
    </location>
</feature>
<name>A0ABP0E403_9PEZI</name>
<sequence>MADHSDKSDSIPVVQSSVETNLVPAPASPTTSTPATQPVTKKSQRRSHTPRTRPKCPEPGSLFDILRTNNTLSLFVLPILWTDVHPRLLGIRFVAQKPILQPSMPSFPGVGPGVSAAGCSMTLGYPNETAEALKCDLASLLSPDDTRPFGKSRAIKNVLSTLFKPAFSLPQSVAELDLYFGDRVYRSVVRVPVLWKNAEVVDSSSFDSAATRTVSSFVHSPDSSRKIDSFQRLSSVQNSREVSNGPVVAYVNRAHLSMIRKNLYRIMPGPEDGDRYNTPVSRLQSLRSKQLAPTDRDQDAYLTGVFIAMAQAHFYGRSPPPLPSWFTGRLPCDPVTDVRGFSDLKLRILTHDDETSEFIVYTAVVTAAFLKRFLEPLKAVADVQEQAGLNIEYTRLPVWPLLGLRERLGEALGRDLVGDFQTAASLSQDEARQDKVQDEAGEKTDDDAASTDSDKTVTKRRTRSTDTGHATRGREDQEVAEPLRPQESRSRKRRRLENSPLPSIPLGSFAFESRDNADGASSDRSKGVAVGRSSVTVESVAISSPTLSPRKKRRHKTASHISSLAVC</sequence>
<evidence type="ECO:0000313" key="3">
    <source>
        <dbReference type="Proteomes" id="UP001642502"/>
    </source>
</evidence>
<reference evidence="2 3" key="1">
    <citation type="submission" date="2024-01" db="EMBL/GenBank/DDBJ databases">
        <authorList>
            <person name="Allen C."/>
            <person name="Tagirdzhanova G."/>
        </authorList>
    </citation>
    <scope>NUCLEOTIDE SEQUENCE [LARGE SCALE GENOMIC DNA]</scope>
    <source>
        <strain evidence="2 3">CBS 119000</strain>
    </source>
</reference>
<feature type="region of interest" description="Disordered" evidence="1">
    <location>
        <begin position="425"/>
        <end position="567"/>
    </location>
</feature>
<feature type="compositionally biased region" description="Basic residues" evidence="1">
    <location>
        <begin position="549"/>
        <end position="558"/>
    </location>
</feature>
<dbReference type="EMBL" id="CAWUON010000202">
    <property type="protein sequence ID" value="CAK7275318.1"/>
    <property type="molecule type" value="Genomic_DNA"/>
</dbReference>
<feature type="compositionally biased region" description="Basic and acidic residues" evidence="1">
    <location>
        <begin position="429"/>
        <end position="443"/>
    </location>
</feature>
<proteinExistence type="predicted"/>
<feature type="compositionally biased region" description="Polar residues" evidence="1">
    <location>
        <begin position="533"/>
        <end position="547"/>
    </location>
</feature>
<evidence type="ECO:0000256" key="1">
    <source>
        <dbReference type="SAM" id="MobiDB-lite"/>
    </source>
</evidence>
<dbReference type="Proteomes" id="UP001642502">
    <property type="component" value="Unassembled WGS sequence"/>
</dbReference>